<comment type="caution">
    <text evidence="5">The sequence shown here is derived from an EMBL/GenBank/DDBJ whole genome shotgun (WGS) entry which is preliminary data.</text>
</comment>
<dbReference type="PROSITE" id="PS00356">
    <property type="entry name" value="HTH_LACI_1"/>
    <property type="match status" value="1"/>
</dbReference>
<sequence>MVTIRDVAAEAGVSITTVSRALNESGRVGRATRERVLNAARRLGYEPNDLARSLHGKATGTIAVLVPDITNPFFPELVKGVQEVATAHQKLLLLCQTSEDSEIAVQELLHLRRKRVDGVVLVGGLAASEQLDAALAGLPVVAVDRDTTVDGSRVVRSDHRRGGRLATEHLIELGHEHIAHVRGPAHLSVAQDRHDGYREALEEAGLPYDASLVVEGGFLEEGGYDGLRALRRRRRPFTAVFCGNDLMAIGALRALEDVGLAVPDEVSVVGFDDIHLASYLRPGLTTVHQPIQTLGRRAAALLIGSAMNDEQPASEVLDVHIVRRQTTARHRRTEVR</sequence>
<name>A0ABU2NKX0_9ACTN</name>
<dbReference type="Proteomes" id="UP001183414">
    <property type="component" value="Unassembled WGS sequence"/>
</dbReference>
<dbReference type="CDD" id="cd06267">
    <property type="entry name" value="PBP1_LacI_sugar_binding-like"/>
    <property type="match status" value="1"/>
</dbReference>
<keyword evidence="1" id="KW-0805">Transcription regulation</keyword>
<proteinExistence type="predicted"/>
<dbReference type="InterPro" id="IPR046335">
    <property type="entry name" value="LacI/GalR-like_sensor"/>
</dbReference>
<dbReference type="Pfam" id="PF13377">
    <property type="entry name" value="Peripla_BP_3"/>
    <property type="match status" value="1"/>
</dbReference>
<dbReference type="RefSeq" id="WP_311671399.1">
    <property type="nucleotide sequence ID" value="NZ_JAVREQ010000001.1"/>
</dbReference>
<evidence type="ECO:0000259" key="4">
    <source>
        <dbReference type="PROSITE" id="PS50932"/>
    </source>
</evidence>
<dbReference type="SUPFAM" id="SSF53822">
    <property type="entry name" value="Periplasmic binding protein-like I"/>
    <property type="match status" value="1"/>
</dbReference>
<evidence type="ECO:0000313" key="5">
    <source>
        <dbReference type="EMBL" id="MDT0377410.1"/>
    </source>
</evidence>
<dbReference type="PROSITE" id="PS50932">
    <property type="entry name" value="HTH_LACI_2"/>
    <property type="match status" value="1"/>
</dbReference>
<dbReference type="GO" id="GO:0003677">
    <property type="term" value="F:DNA binding"/>
    <property type="evidence" value="ECO:0007669"/>
    <property type="project" value="UniProtKB-KW"/>
</dbReference>
<accession>A0ABU2NKX0</accession>
<evidence type="ECO:0000313" key="6">
    <source>
        <dbReference type="Proteomes" id="UP001183414"/>
    </source>
</evidence>
<organism evidence="5 6">
    <name type="scientific">Streptomyces hazeniae</name>
    <dbReference type="NCBI Taxonomy" id="3075538"/>
    <lineage>
        <taxon>Bacteria</taxon>
        <taxon>Bacillati</taxon>
        <taxon>Actinomycetota</taxon>
        <taxon>Actinomycetes</taxon>
        <taxon>Kitasatosporales</taxon>
        <taxon>Streptomycetaceae</taxon>
        <taxon>Streptomyces</taxon>
    </lineage>
</organism>
<reference evidence="6" key="1">
    <citation type="submission" date="2023-07" db="EMBL/GenBank/DDBJ databases">
        <title>30 novel species of actinomycetes from the DSMZ collection.</title>
        <authorList>
            <person name="Nouioui I."/>
        </authorList>
    </citation>
    <scope>NUCLEOTIDE SEQUENCE [LARGE SCALE GENOMIC DNA]</scope>
    <source>
        <strain evidence="6">DSM 42041</strain>
    </source>
</reference>
<dbReference type="Gene3D" id="1.10.260.40">
    <property type="entry name" value="lambda repressor-like DNA-binding domains"/>
    <property type="match status" value="1"/>
</dbReference>
<dbReference type="SUPFAM" id="SSF47413">
    <property type="entry name" value="lambda repressor-like DNA-binding domains"/>
    <property type="match status" value="1"/>
</dbReference>
<keyword evidence="3" id="KW-0804">Transcription</keyword>
<dbReference type="EMBL" id="JAVREQ010000001">
    <property type="protein sequence ID" value="MDT0377410.1"/>
    <property type="molecule type" value="Genomic_DNA"/>
</dbReference>
<dbReference type="InterPro" id="IPR000843">
    <property type="entry name" value="HTH_LacI"/>
</dbReference>
<feature type="domain" description="HTH lacI-type" evidence="4">
    <location>
        <begin position="2"/>
        <end position="56"/>
    </location>
</feature>
<dbReference type="PANTHER" id="PTHR30146:SF109">
    <property type="entry name" value="HTH-TYPE TRANSCRIPTIONAL REGULATOR GALS"/>
    <property type="match status" value="1"/>
</dbReference>
<dbReference type="PANTHER" id="PTHR30146">
    <property type="entry name" value="LACI-RELATED TRANSCRIPTIONAL REPRESSOR"/>
    <property type="match status" value="1"/>
</dbReference>
<keyword evidence="2 5" id="KW-0238">DNA-binding</keyword>
<protein>
    <submittedName>
        <fullName evidence="5">LacI family DNA-binding transcriptional regulator</fullName>
    </submittedName>
</protein>
<dbReference type="InterPro" id="IPR010982">
    <property type="entry name" value="Lambda_DNA-bd_dom_sf"/>
</dbReference>
<evidence type="ECO:0000256" key="2">
    <source>
        <dbReference type="ARBA" id="ARBA00023125"/>
    </source>
</evidence>
<dbReference type="Gene3D" id="3.40.50.2300">
    <property type="match status" value="2"/>
</dbReference>
<gene>
    <name evidence="5" type="ORF">RM572_01300</name>
</gene>
<dbReference type="InterPro" id="IPR028082">
    <property type="entry name" value="Peripla_BP_I"/>
</dbReference>
<dbReference type="PRINTS" id="PR00036">
    <property type="entry name" value="HTHLACI"/>
</dbReference>
<evidence type="ECO:0000256" key="1">
    <source>
        <dbReference type="ARBA" id="ARBA00023015"/>
    </source>
</evidence>
<dbReference type="CDD" id="cd01392">
    <property type="entry name" value="HTH_LacI"/>
    <property type="match status" value="1"/>
</dbReference>
<dbReference type="Pfam" id="PF00356">
    <property type="entry name" value="LacI"/>
    <property type="match status" value="1"/>
</dbReference>
<dbReference type="SMART" id="SM00354">
    <property type="entry name" value="HTH_LACI"/>
    <property type="match status" value="1"/>
</dbReference>
<evidence type="ECO:0000256" key="3">
    <source>
        <dbReference type="ARBA" id="ARBA00023163"/>
    </source>
</evidence>
<keyword evidence="6" id="KW-1185">Reference proteome</keyword>